<dbReference type="SUPFAM" id="SSF51261">
    <property type="entry name" value="Duplicated hybrid motif"/>
    <property type="match status" value="1"/>
</dbReference>
<evidence type="ECO:0000259" key="9">
    <source>
        <dbReference type="Pfam" id="PF01551"/>
    </source>
</evidence>
<evidence type="ECO:0000256" key="3">
    <source>
        <dbReference type="ARBA" id="ARBA00022670"/>
    </source>
</evidence>
<keyword evidence="3" id="KW-0645">Protease</keyword>
<evidence type="ECO:0000256" key="1">
    <source>
        <dbReference type="ARBA" id="ARBA00001947"/>
    </source>
</evidence>
<dbReference type="AlphaFoldDB" id="A0AAQ2ERP2"/>
<dbReference type="Pfam" id="PF01551">
    <property type="entry name" value="Peptidase_M23"/>
    <property type="match status" value="1"/>
</dbReference>
<dbReference type="Gene3D" id="2.70.70.10">
    <property type="entry name" value="Glucose Permease (Domain IIA)"/>
    <property type="match status" value="1"/>
</dbReference>
<dbReference type="EMBL" id="PNEL01000047">
    <property type="protein sequence ID" value="TMN74934.1"/>
    <property type="molecule type" value="Genomic_DNA"/>
</dbReference>
<comment type="subcellular location">
    <subcellularLocation>
        <location evidence="2">Cell envelope</location>
    </subcellularLocation>
</comment>
<evidence type="ECO:0000256" key="4">
    <source>
        <dbReference type="ARBA" id="ARBA00022723"/>
    </source>
</evidence>
<dbReference type="InterPro" id="IPR050570">
    <property type="entry name" value="Cell_wall_metabolism_enzyme"/>
</dbReference>
<dbReference type="RefSeq" id="WP_045962378.1">
    <property type="nucleotide sequence ID" value="NZ_JXXW01000009.1"/>
</dbReference>
<feature type="domain" description="M23ase beta-sheet core" evidence="9">
    <location>
        <begin position="300"/>
        <end position="397"/>
    </location>
</feature>
<gene>
    <name evidence="11" type="ORF">CWB74_17640</name>
</gene>
<organism evidence="11 12">
    <name type="scientific">Pseudoalteromonas piscicida</name>
    <dbReference type="NCBI Taxonomy" id="43662"/>
    <lineage>
        <taxon>Bacteria</taxon>
        <taxon>Pseudomonadati</taxon>
        <taxon>Pseudomonadota</taxon>
        <taxon>Gammaproteobacteria</taxon>
        <taxon>Alteromonadales</taxon>
        <taxon>Pseudoalteromonadaceae</taxon>
        <taxon>Pseudoalteromonas</taxon>
    </lineage>
</organism>
<keyword evidence="4" id="KW-0479">Metal-binding</keyword>
<keyword evidence="6" id="KW-0378">Hydrolase</keyword>
<dbReference type="GO" id="GO:0046872">
    <property type="term" value="F:metal ion binding"/>
    <property type="evidence" value="ECO:0007669"/>
    <property type="project" value="UniProtKB-KW"/>
</dbReference>
<proteinExistence type="predicted"/>
<name>A0AAQ2ERP2_PSEO7</name>
<sequence length="449" mass="49432">MIKKLSIAIAMMATFGCSKQPEQTHSDNKTQANTLVSVQPEQDQAVVHIEPVEDPIEAQIQITQELKPVQDIRLLELKSGESLANLLSGFAFSDRDSWLVEQAVSTWTSLTKLKAGQLIEAELVDGQVQQIRFEYAFAQVIEIKRGDEHWHASLSELETVTQTKRLSTNIDSSFFVDASKIGVPNDIINQSIVALSHLVDFQREVYAGDQIDFVFQEQQLVAAEDILKQISKPLELQHVALLSGKEKYRLYRFTDNGGTTAFYHSDGTLAQSFLMKTPLNGARLSSSFGKRHHPVLGYTRMHKGIDFGAPVGTPIMAAGSGKVLKAGWGGSFGNRVVLDHGKGYQTLYAHLNGFANGLKAGTRVKQGDVIGYLGNTGLSQARHLHYEVHKDGKAINPLTLKQPKNTKLSDTQFDEFSAQVAQITTLLDSENTKLAHNDGQSGRMGNTDD</sequence>
<evidence type="ECO:0000256" key="8">
    <source>
        <dbReference type="ARBA" id="ARBA00023049"/>
    </source>
</evidence>
<accession>A0AAQ2ERP2</accession>
<dbReference type="InterPro" id="IPR045834">
    <property type="entry name" value="Csd3_N2"/>
</dbReference>
<reference evidence="11 12" key="1">
    <citation type="submission" date="2017-12" db="EMBL/GenBank/DDBJ databases">
        <authorList>
            <person name="Paulsen S."/>
            <person name="Gram L.K."/>
        </authorList>
    </citation>
    <scope>NUCLEOTIDE SEQUENCE [LARGE SCALE GENOMIC DNA]</scope>
    <source>
        <strain evidence="11 12">S1607</strain>
    </source>
</reference>
<evidence type="ECO:0000259" key="10">
    <source>
        <dbReference type="Pfam" id="PF19425"/>
    </source>
</evidence>
<dbReference type="InterPro" id="IPR016047">
    <property type="entry name" value="M23ase_b-sheet_dom"/>
</dbReference>
<evidence type="ECO:0000313" key="12">
    <source>
        <dbReference type="Proteomes" id="UP000305423"/>
    </source>
</evidence>
<evidence type="ECO:0000256" key="6">
    <source>
        <dbReference type="ARBA" id="ARBA00022801"/>
    </source>
</evidence>
<feature type="domain" description="Csd3-like second N-terminal" evidence="10">
    <location>
        <begin position="162"/>
        <end position="288"/>
    </location>
</feature>
<evidence type="ECO:0000256" key="5">
    <source>
        <dbReference type="ARBA" id="ARBA00022729"/>
    </source>
</evidence>
<evidence type="ECO:0000256" key="7">
    <source>
        <dbReference type="ARBA" id="ARBA00022833"/>
    </source>
</evidence>
<dbReference type="CDD" id="cd12797">
    <property type="entry name" value="M23_peptidase"/>
    <property type="match status" value="1"/>
</dbReference>
<evidence type="ECO:0000256" key="2">
    <source>
        <dbReference type="ARBA" id="ARBA00004196"/>
    </source>
</evidence>
<dbReference type="Gene3D" id="3.10.450.350">
    <property type="match status" value="1"/>
</dbReference>
<keyword evidence="7" id="KW-0862">Zinc</keyword>
<comment type="caution">
    <text evidence="11">The sequence shown here is derived from an EMBL/GenBank/DDBJ whole genome shotgun (WGS) entry which is preliminary data.</text>
</comment>
<dbReference type="GO" id="GO:0004222">
    <property type="term" value="F:metalloendopeptidase activity"/>
    <property type="evidence" value="ECO:0007669"/>
    <property type="project" value="TreeGrafter"/>
</dbReference>
<dbReference type="PROSITE" id="PS51257">
    <property type="entry name" value="PROKAR_LIPOPROTEIN"/>
    <property type="match status" value="1"/>
</dbReference>
<evidence type="ECO:0000313" key="11">
    <source>
        <dbReference type="EMBL" id="TMN74934.1"/>
    </source>
</evidence>
<dbReference type="Pfam" id="PF19425">
    <property type="entry name" value="Csd3_N2"/>
    <property type="match status" value="1"/>
</dbReference>
<reference evidence="12" key="2">
    <citation type="submission" date="2019-06" db="EMBL/GenBank/DDBJ databases">
        <title>Co-occurence of chitin degradation, pigmentation and bioactivity in marine Pseudoalteromonas.</title>
        <authorList>
            <person name="Sonnenschein E.C."/>
            <person name="Bech P.K."/>
        </authorList>
    </citation>
    <scope>NUCLEOTIDE SEQUENCE [LARGE SCALE GENOMIC DNA]</scope>
    <source>
        <strain evidence="12">S1607</strain>
    </source>
</reference>
<protein>
    <submittedName>
        <fullName evidence="11">M23 family peptidase</fullName>
    </submittedName>
</protein>
<dbReference type="GO" id="GO:0030313">
    <property type="term" value="C:cell envelope"/>
    <property type="evidence" value="ECO:0007669"/>
    <property type="project" value="UniProtKB-SubCell"/>
</dbReference>
<keyword evidence="5" id="KW-0732">Signal</keyword>
<dbReference type="Proteomes" id="UP000305423">
    <property type="component" value="Unassembled WGS sequence"/>
</dbReference>
<dbReference type="GO" id="GO:0006508">
    <property type="term" value="P:proteolysis"/>
    <property type="evidence" value="ECO:0007669"/>
    <property type="project" value="UniProtKB-KW"/>
</dbReference>
<comment type="cofactor">
    <cofactor evidence="1">
        <name>Zn(2+)</name>
        <dbReference type="ChEBI" id="CHEBI:29105"/>
    </cofactor>
</comment>
<dbReference type="PANTHER" id="PTHR21666">
    <property type="entry name" value="PEPTIDASE-RELATED"/>
    <property type="match status" value="1"/>
</dbReference>
<dbReference type="PANTHER" id="PTHR21666:SF289">
    <property type="entry name" value="L-ALA--D-GLU ENDOPEPTIDASE"/>
    <property type="match status" value="1"/>
</dbReference>
<dbReference type="InterPro" id="IPR011055">
    <property type="entry name" value="Dup_hybrid_motif"/>
</dbReference>
<keyword evidence="8" id="KW-0482">Metalloprotease</keyword>